<evidence type="ECO:0000313" key="2">
    <source>
        <dbReference type="Proteomes" id="UP000000311"/>
    </source>
</evidence>
<name>E2B1M9_CAMFO</name>
<dbReference type="EMBL" id="GL444953">
    <property type="protein sequence ID" value="EFN60385.1"/>
    <property type="molecule type" value="Genomic_DNA"/>
</dbReference>
<sequence>MPAIPSKLRIAIMSTGVDLLGLDEKLPAKVSYSEHYFQFSPVKFDINEVSTYSNAAKRTRKRESTWSAPGYPVNSMLVIKAVQQHSVGSVGGDSSGGTREHSTTTYTAWKNAVSHPPTVLPCATRHSSSSSPIQIRYIHTTKEHVYGSVIIYCGCLEQVQNMAFDTPTEPVLTPHCRYRTVQDRLRRQNEAEAAVTYIHKA</sequence>
<organism evidence="2">
    <name type="scientific">Camponotus floridanus</name>
    <name type="common">Florida carpenter ant</name>
    <dbReference type="NCBI Taxonomy" id="104421"/>
    <lineage>
        <taxon>Eukaryota</taxon>
        <taxon>Metazoa</taxon>
        <taxon>Ecdysozoa</taxon>
        <taxon>Arthropoda</taxon>
        <taxon>Hexapoda</taxon>
        <taxon>Insecta</taxon>
        <taxon>Pterygota</taxon>
        <taxon>Neoptera</taxon>
        <taxon>Endopterygota</taxon>
        <taxon>Hymenoptera</taxon>
        <taxon>Apocrita</taxon>
        <taxon>Aculeata</taxon>
        <taxon>Formicoidea</taxon>
        <taxon>Formicidae</taxon>
        <taxon>Formicinae</taxon>
        <taxon>Camponotus</taxon>
    </lineage>
</organism>
<dbReference type="InParanoid" id="E2B1M9"/>
<dbReference type="AlphaFoldDB" id="E2B1M9"/>
<accession>E2B1M9</accession>
<gene>
    <name evidence="1" type="ORF">EAG_02097</name>
</gene>
<reference evidence="1 2" key="1">
    <citation type="journal article" date="2010" name="Science">
        <title>Genomic comparison of the ants Camponotus floridanus and Harpegnathos saltator.</title>
        <authorList>
            <person name="Bonasio R."/>
            <person name="Zhang G."/>
            <person name="Ye C."/>
            <person name="Mutti N.S."/>
            <person name="Fang X."/>
            <person name="Qin N."/>
            <person name="Donahue G."/>
            <person name="Yang P."/>
            <person name="Li Q."/>
            <person name="Li C."/>
            <person name="Zhang P."/>
            <person name="Huang Z."/>
            <person name="Berger S.L."/>
            <person name="Reinberg D."/>
            <person name="Wang J."/>
            <person name="Liebig J."/>
        </authorList>
    </citation>
    <scope>NUCLEOTIDE SEQUENCE [LARGE SCALE GENOMIC DNA]</scope>
    <source>
        <strain evidence="2">C129</strain>
    </source>
</reference>
<protein>
    <submittedName>
        <fullName evidence="1">Uncharacterized protein</fullName>
    </submittedName>
</protein>
<evidence type="ECO:0000313" key="1">
    <source>
        <dbReference type="EMBL" id="EFN60385.1"/>
    </source>
</evidence>
<keyword evidence="2" id="KW-1185">Reference proteome</keyword>
<proteinExistence type="predicted"/>
<dbReference type="Proteomes" id="UP000000311">
    <property type="component" value="Unassembled WGS sequence"/>
</dbReference>